<dbReference type="InterPro" id="IPR045146">
    <property type="entry name" value="SF3A1"/>
</dbReference>
<reference evidence="3" key="1">
    <citation type="submission" date="2017-01" db="EMBL/GenBank/DDBJ databases">
        <authorList>
            <person name="Wang Y."/>
            <person name="White M."/>
            <person name="Kvist S."/>
            <person name="Moncalvo J.-M."/>
        </authorList>
    </citation>
    <scope>NUCLEOTIDE SEQUENCE [LARGE SCALE GENOMIC DNA]</scope>
    <source>
        <strain evidence="3">ID-206-W2</strain>
    </source>
</reference>
<comment type="caution">
    <text evidence="2">The sequence shown here is derived from an EMBL/GenBank/DDBJ whole genome shotgun (WGS) entry which is preliminary data.</text>
</comment>
<dbReference type="GO" id="GO:0071004">
    <property type="term" value="C:U2-type prespliceosome"/>
    <property type="evidence" value="ECO:0007669"/>
    <property type="project" value="TreeGrafter"/>
</dbReference>
<dbReference type="SMART" id="SM00648">
    <property type="entry name" value="SWAP"/>
    <property type="match status" value="1"/>
</dbReference>
<dbReference type="EMBL" id="LSSM01007087">
    <property type="protein sequence ID" value="OMJ09356.1"/>
    <property type="molecule type" value="Genomic_DNA"/>
</dbReference>
<evidence type="ECO:0000259" key="1">
    <source>
        <dbReference type="PROSITE" id="PS50128"/>
    </source>
</evidence>
<dbReference type="SUPFAM" id="SSF109905">
    <property type="entry name" value="Surp module (SWAP domain)"/>
    <property type="match status" value="1"/>
</dbReference>
<name>A0A1R1X3Y5_9FUNG</name>
<dbReference type="GO" id="GO:0003723">
    <property type="term" value="F:RNA binding"/>
    <property type="evidence" value="ECO:0007669"/>
    <property type="project" value="InterPro"/>
</dbReference>
<dbReference type="FunFam" id="1.10.10.790:FF:000002">
    <property type="entry name" value="Splicing factor 3A subunit 1"/>
    <property type="match status" value="1"/>
</dbReference>
<dbReference type="InterPro" id="IPR035967">
    <property type="entry name" value="SWAP/Surp_sf"/>
</dbReference>
<evidence type="ECO:0000313" key="3">
    <source>
        <dbReference type="Proteomes" id="UP000187429"/>
    </source>
</evidence>
<evidence type="ECO:0000313" key="2">
    <source>
        <dbReference type="EMBL" id="OMJ09356.1"/>
    </source>
</evidence>
<accession>A0A1R1X3Y5</accession>
<dbReference type="GO" id="GO:0071013">
    <property type="term" value="C:catalytic step 2 spliceosome"/>
    <property type="evidence" value="ECO:0007669"/>
    <property type="project" value="TreeGrafter"/>
</dbReference>
<dbReference type="InterPro" id="IPR000061">
    <property type="entry name" value="Surp"/>
</dbReference>
<dbReference type="PROSITE" id="PS50128">
    <property type="entry name" value="SURP"/>
    <property type="match status" value="1"/>
</dbReference>
<dbReference type="GO" id="GO:0000381">
    <property type="term" value="P:regulation of alternative mRNA splicing, via spliceosome"/>
    <property type="evidence" value="ECO:0007669"/>
    <property type="project" value="TreeGrafter"/>
</dbReference>
<organism evidence="2 3">
    <name type="scientific">Smittium culicis</name>
    <dbReference type="NCBI Taxonomy" id="133412"/>
    <lineage>
        <taxon>Eukaryota</taxon>
        <taxon>Fungi</taxon>
        <taxon>Fungi incertae sedis</taxon>
        <taxon>Zoopagomycota</taxon>
        <taxon>Kickxellomycotina</taxon>
        <taxon>Harpellomycetes</taxon>
        <taxon>Harpellales</taxon>
        <taxon>Legeriomycetaceae</taxon>
        <taxon>Smittium</taxon>
    </lineage>
</organism>
<dbReference type="Pfam" id="PF01805">
    <property type="entry name" value="Surp"/>
    <property type="match status" value="1"/>
</dbReference>
<keyword evidence="3" id="KW-1185">Reference proteome</keyword>
<dbReference type="GO" id="GO:0045292">
    <property type="term" value="P:mRNA cis splicing, via spliceosome"/>
    <property type="evidence" value="ECO:0007669"/>
    <property type="project" value="InterPro"/>
</dbReference>
<feature type="domain" description="SURP motif" evidence="1">
    <location>
        <begin position="19"/>
        <end position="61"/>
    </location>
</feature>
<proteinExistence type="predicted"/>
<dbReference type="PANTHER" id="PTHR15316">
    <property type="entry name" value="SPLICEOSOME ASSOCIATED PROTEIN 114/SWAP SPLICING FACTOR-RELATED"/>
    <property type="match status" value="1"/>
</dbReference>
<dbReference type="Gene3D" id="1.10.10.790">
    <property type="entry name" value="Surp module"/>
    <property type="match status" value="1"/>
</dbReference>
<dbReference type="OrthoDB" id="447637at2759"/>
<dbReference type="PANTHER" id="PTHR15316:SF1">
    <property type="entry name" value="SPLICING FACTOR 3A SUBUNIT 1"/>
    <property type="match status" value="1"/>
</dbReference>
<gene>
    <name evidence="2" type="ORF">AYI69_g10707</name>
</gene>
<dbReference type="Proteomes" id="UP000187429">
    <property type="component" value="Unassembled WGS sequence"/>
</dbReference>
<protein>
    <submittedName>
        <fullName evidence="2">Pre-mRNA-splicing factor</fullName>
    </submittedName>
</protein>
<dbReference type="AlphaFoldDB" id="A0A1R1X3Y5"/>
<sequence>MDFSTPPSLIYPPPDIKGIIDKTAEYVAQSGPILEQRVRETEKNNSKFSFLNQNDPYHLYYQNQLTNFKTGQISESIKPDDNKAKEQENALVDTPIEPEPFYFSFPSSVLSAQDL</sequence>
<dbReference type="GO" id="GO:0005686">
    <property type="term" value="C:U2 snRNP"/>
    <property type="evidence" value="ECO:0007669"/>
    <property type="project" value="TreeGrafter"/>
</dbReference>